<dbReference type="Proteomes" id="UP001154078">
    <property type="component" value="Chromosome 1"/>
</dbReference>
<name>A0A9P0ATL2_BRAAE</name>
<dbReference type="InterPro" id="IPR050409">
    <property type="entry name" value="E3_ubiq-protein_ligase"/>
</dbReference>
<dbReference type="EMBL" id="OV121132">
    <property type="protein sequence ID" value="CAH0547673.1"/>
    <property type="molecule type" value="Genomic_DNA"/>
</dbReference>
<dbReference type="Pfam" id="PF00632">
    <property type="entry name" value="HECT"/>
    <property type="match status" value="1"/>
</dbReference>
<reference evidence="9" key="1">
    <citation type="submission" date="2021-12" db="EMBL/GenBank/DDBJ databases">
        <authorList>
            <person name="King R."/>
        </authorList>
    </citation>
    <scope>NUCLEOTIDE SEQUENCE</scope>
</reference>
<feature type="region of interest" description="Disordered" evidence="7">
    <location>
        <begin position="70"/>
        <end position="91"/>
    </location>
</feature>
<proteinExistence type="predicted"/>
<dbReference type="PANTHER" id="PTHR11254">
    <property type="entry name" value="HECT DOMAIN UBIQUITIN-PROTEIN LIGASE"/>
    <property type="match status" value="1"/>
</dbReference>
<dbReference type="InterPro" id="IPR000569">
    <property type="entry name" value="HECT_dom"/>
</dbReference>
<keyword evidence="6" id="KW-0175">Coiled coil</keyword>
<dbReference type="SMART" id="SM00119">
    <property type="entry name" value="HECTc"/>
    <property type="match status" value="1"/>
</dbReference>
<dbReference type="SUPFAM" id="SSF56204">
    <property type="entry name" value="Hect, E3 ligase catalytic domain"/>
    <property type="match status" value="1"/>
</dbReference>
<evidence type="ECO:0000256" key="5">
    <source>
        <dbReference type="ARBA" id="ARBA00022786"/>
    </source>
</evidence>
<evidence type="ECO:0000259" key="8">
    <source>
        <dbReference type="SMART" id="SM00119"/>
    </source>
</evidence>
<feature type="domain" description="HECT" evidence="8">
    <location>
        <begin position="298"/>
        <end position="625"/>
    </location>
</feature>
<dbReference type="AlphaFoldDB" id="A0A9P0ATL2"/>
<dbReference type="InterPro" id="IPR035983">
    <property type="entry name" value="Hect_E3_ubiquitin_ligase"/>
</dbReference>
<dbReference type="GO" id="GO:0009966">
    <property type="term" value="P:regulation of signal transduction"/>
    <property type="evidence" value="ECO:0007669"/>
    <property type="project" value="UniProtKB-ARBA"/>
</dbReference>
<dbReference type="GO" id="GO:0016567">
    <property type="term" value="P:protein ubiquitination"/>
    <property type="evidence" value="ECO:0007669"/>
    <property type="project" value="TreeGrafter"/>
</dbReference>
<sequence length="625" mass="71282">MERSIENIVSQILQSPELRSTLENTVRNIQNPRPSTTSLLNVSPSPRTFNSPAEILHPSLSVSQELHRAFPSIRPSTNSTPGSSRRGSKRKRNPEVYFCKDVILVKCPNEDKTLRGISKSYAFEKGYAVSNVEFNINWTFEETLAFIKMLFNKHLAEVDCEIMVPMGGRLVRPSLPPGKELDGRSLKSIFYQKTVYIRPSIALSGSDIEDEEEMDLPEPSNSEQDVMNDNITDDYDNLFKTDLELAIKNSLNEVNDKQEKTLKDIIQDLKDKINDDRITQINVYREDIFNCCLRAINRKSFNPFNKISCKFSDIEGRSEEAVDLGGPSREVFRLVIEYLQNSRLFFGDKKKSIQLDQESMEKGHYLGAGRLISLSLIHGGPVPHFFTESLFSLLTSGPADNVPNVDDLEEDIKKKVLKLNEIEDINVLQDYVTEEPIFAIAGCHFIKSMEEKQTVFRDIVQFYGFHRVRPALKQLKNGLETGNVLNLMKKYPEVFKKVMCGDKIELTADFMQNLFSVEFSEIGSSKRLIENRIISFWRDFILDCSEENSEVDLQKILIFCTGADELPPLGFHEVPKIMFLHDENVYPRSNTCALQLHLPTVQKTYADFSKDVKFGIGNADQFGFA</sequence>
<feature type="coiled-coil region" evidence="6">
    <location>
        <begin position="240"/>
        <end position="275"/>
    </location>
</feature>
<comment type="pathway">
    <text evidence="2">Protein modification; protein ubiquitination.</text>
</comment>
<dbReference type="GO" id="GO:0006511">
    <property type="term" value="P:ubiquitin-dependent protein catabolic process"/>
    <property type="evidence" value="ECO:0007669"/>
    <property type="project" value="TreeGrafter"/>
</dbReference>
<dbReference type="Gene3D" id="3.90.1750.10">
    <property type="entry name" value="Hect, E3 ligase catalytic domains"/>
    <property type="match status" value="1"/>
</dbReference>
<dbReference type="OrthoDB" id="6769121at2759"/>
<evidence type="ECO:0000256" key="3">
    <source>
        <dbReference type="ARBA" id="ARBA00012485"/>
    </source>
</evidence>
<dbReference type="GO" id="GO:0061630">
    <property type="term" value="F:ubiquitin protein ligase activity"/>
    <property type="evidence" value="ECO:0007669"/>
    <property type="project" value="UniProtKB-EC"/>
</dbReference>
<evidence type="ECO:0000256" key="4">
    <source>
        <dbReference type="ARBA" id="ARBA00022679"/>
    </source>
</evidence>
<gene>
    <name evidence="9" type="ORF">MELIAE_LOCUS1619</name>
</gene>
<keyword evidence="4" id="KW-0808">Transferase</keyword>
<dbReference type="EC" id="2.3.2.26" evidence="3"/>
<dbReference type="PANTHER" id="PTHR11254:SF444">
    <property type="entry name" value="HECT DOMAIN CONTAINING UBIQUITIN LIGASE"/>
    <property type="match status" value="1"/>
</dbReference>
<accession>A0A9P0ATL2</accession>
<keyword evidence="5" id="KW-0833">Ubl conjugation pathway</keyword>
<keyword evidence="10" id="KW-1185">Reference proteome</keyword>
<comment type="catalytic activity">
    <reaction evidence="1">
        <text>S-ubiquitinyl-[E2 ubiquitin-conjugating enzyme]-L-cysteine + [acceptor protein]-L-lysine = [E2 ubiquitin-conjugating enzyme]-L-cysteine + N(6)-ubiquitinyl-[acceptor protein]-L-lysine.</text>
        <dbReference type="EC" id="2.3.2.26"/>
    </reaction>
</comment>
<evidence type="ECO:0000256" key="6">
    <source>
        <dbReference type="SAM" id="Coils"/>
    </source>
</evidence>
<evidence type="ECO:0000313" key="10">
    <source>
        <dbReference type="Proteomes" id="UP001154078"/>
    </source>
</evidence>
<organism evidence="9 10">
    <name type="scientific">Brassicogethes aeneus</name>
    <name type="common">Rape pollen beetle</name>
    <name type="synonym">Meligethes aeneus</name>
    <dbReference type="NCBI Taxonomy" id="1431903"/>
    <lineage>
        <taxon>Eukaryota</taxon>
        <taxon>Metazoa</taxon>
        <taxon>Ecdysozoa</taxon>
        <taxon>Arthropoda</taxon>
        <taxon>Hexapoda</taxon>
        <taxon>Insecta</taxon>
        <taxon>Pterygota</taxon>
        <taxon>Neoptera</taxon>
        <taxon>Endopterygota</taxon>
        <taxon>Coleoptera</taxon>
        <taxon>Polyphaga</taxon>
        <taxon>Cucujiformia</taxon>
        <taxon>Nitidulidae</taxon>
        <taxon>Meligethinae</taxon>
        <taxon>Brassicogethes</taxon>
    </lineage>
</organism>
<dbReference type="GO" id="GO:0005737">
    <property type="term" value="C:cytoplasm"/>
    <property type="evidence" value="ECO:0007669"/>
    <property type="project" value="TreeGrafter"/>
</dbReference>
<evidence type="ECO:0000256" key="2">
    <source>
        <dbReference type="ARBA" id="ARBA00004906"/>
    </source>
</evidence>
<protein>
    <recommendedName>
        <fullName evidence="3">HECT-type E3 ubiquitin transferase</fullName>
        <ecNumber evidence="3">2.3.2.26</ecNumber>
    </recommendedName>
</protein>
<dbReference type="Gene3D" id="3.30.2410.10">
    <property type="entry name" value="Hect, E3 ligase catalytic domain"/>
    <property type="match status" value="1"/>
</dbReference>
<evidence type="ECO:0000256" key="1">
    <source>
        <dbReference type="ARBA" id="ARBA00000885"/>
    </source>
</evidence>
<evidence type="ECO:0000313" key="9">
    <source>
        <dbReference type="EMBL" id="CAH0547673.1"/>
    </source>
</evidence>
<evidence type="ECO:0000256" key="7">
    <source>
        <dbReference type="SAM" id="MobiDB-lite"/>
    </source>
</evidence>